<dbReference type="GO" id="GO:0005886">
    <property type="term" value="C:plasma membrane"/>
    <property type="evidence" value="ECO:0007669"/>
    <property type="project" value="UniProtKB-SubCell"/>
</dbReference>
<dbReference type="GO" id="GO:0009252">
    <property type="term" value="P:peptidoglycan biosynthetic process"/>
    <property type="evidence" value="ECO:0007669"/>
    <property type="project" value="UniProtKB-UniPathway"/>
</dbReference>
<keyword evidence="17" id="KW-0573">Peptidoglycan synthesis</keyword>
<dbReference type="EMBL" id="FMXQ01000009">
    <property type="protein sequence ID" value="SDB51317.1"/>
    <property type="molecule type" value="Genomic_DNA"/>
</dbReference>
<evidence type="ECO:0000259" key="29">
    <source>
        <dbReference type="Pfam" id="PF00912"/>
    </source>
</evidence>
<keyword evidence="8" id="KW-0997">Cell inner membrane</keyword>
<accession>A0A1G6E1J1</accession>
<keyword evidence="20" id="KW-0046">Antibiotic resistance</keyword>
<protein>
    <recommendedName>
        <fullName evidence="6">Penicillin-binding protein 1A</fullName>
        <ecNumber evidence="24">2.4.99.28</ecNumber>
        <ecNumber evidence="5">3.4.16.4</ecNumber>
    </recommendedName>
</protein>
<evidence type="ECO:0000256" key="11">
    <source>
        <dbReference type="ARBA" id="ARBA00022676"/>
    </source>
</evidence>
<dbReference type="EC" id="2.4.99.28" evidence="24"/>
<evidence type="ECO:0000256" key="2">
    <source>
        <dbReference type="ARBA" id="ARBA00004752"/>
    </source>
</evidence>
<dbReference type="Pfam" id="PF00912">
    <property type="entry name" value="Transgly"/>
    <property type="match status" value="1"/>
</dbReference>
<evidence type="ECO:0000256" key="17">
    <source>
        <dbReference type="ARBA" id="ARBA00022984"/>
    </source>
</evidence>
<comment type="similarity">
    <text evidence="4">In the N-terminal section; belongs to the glycosyltransferase 51 family.</text>
</comment>
<dbReference type="InterPro" id="IPR031376">
    <property type="entry name" value="PCB_OB"/>
</dbReference>
<keyword evidence="32" id="KW-1185">Reference proteome</keyword>
<comment type="pathway">
    <text evidence="2">Cell wall biogenesis; peptidoglycan biosynthesis.</text>
</comment>
<gene>
    <name evidence="31" type="ORF">SAMN02982931_04054</name>
</gene>
<dbReference type="GO" id="GO:0009002">
    <property type="term" value="F:serine-type D-Ala-D-Ala carboxypeptidase activity"/>
    <property type="evidence" value="ECO:0007669"/>
    <property type="project" value="UniProtKB-EC"/>
</dbReference>
<dbReference type="NCBIfam" id="TIGR02074">
    <property type="entry name" value="PBP_1a_fam"/>
    <property type="match status" value="1"/>
</dbReference>
<comment type="catalytic activity">
    <reaction evidence="23">
        <text>Preferential cleavage: (Ac)2-L-Lys-D-Ala-|-D-Ala. Also transpeptidation of peptidyl-alanyl moieties that are N-acyl substituents of D-alanine.</text>
        <dbReference type="EC" id="3.4.16.4"/>
    </reaction>
</comment>
<evidence type="ECO:0000256" key="18">
    <source>
        <dbReference type="ARBA" id="ARBA00022989"/>
    </source>
</evidence>
<dbReference type="Proteomes" id="UP000199071">
    <property type="component" value="Unassembled WGS sequence"/>
</dbReference>
<evidence type="ECO:0000256" key="3">
    <source>
        <dbReference type="ARBA" id="ARBA00007090"/>
    </source>
</evidence>
<dbReference type="GO" id="GO:0008360">
    <property type="term" value="P:regulation of cell shape"/>
    <property type="evidence" value="ECO:0007669"/>
    <property type="project" value="UniProtKB-KW"/>
</dbReference>
<evidence type="ECO:0000256" key="22">
    <source>
        <dbReference type="ARBA" id="ARBA00023316"/>
    </source>
</evidence>
<dbReference type="InterPro" id="IPR012338">
    <property type="entry name" value="Beta-lactam/transpept-like"/>
</dbReference>
<evidence type="ECO:0000256" key="14">
    <source>
        <dbReference type="ARBA" id="ARBA00022801"/>
    </source>
</evidence>
<dbReference type="PANTHER" id="PTHR32282:SF27">
    <property type="entry name" value="PENICILLIN-BINDING PROTEIN 1A"/>
    <property type="match status" value="1"/>
</dbReference>
<evidence type="ECO:0000256" key="4">
    <source>
        <dbReference type="ARBA" id="ARBA00007739"/>
    </source>
</evidence>
<reference evidence="31 32" key="1">
    <citation type="submission" date="2016-10" db="EMBL/GenBank/DDBJ databases">
        <authorList>
            <person name="de Groot N.N."/>
        </authorList>
    </citation>
    <scope>NUCLEOTIDE SEQUENCE [LARGE SCALE GENOMIC DNA]</scope>
    <source>
        <strain evidence="31 32">ATCC 35022</strain>
    </source>
</reference>
<comment type="catalytic activity">
    <reaction evidence="25">
        <text>[GlcNAc-(1-&gt;4)-Mur2Ac(oyl-L-Ala-gamma-D-Glu-L-Lys-D-Ala-D-Ala)](n)-di-trans,octa-cis-undecaprenyl diphosphate + beta-D-GlcNAc-(1-&gt;4)-Mur2Ac(oyl-L-Ala-gamma-D-Glu-L-Lys-D-Ala-D-Ala)-di-trans,octa-cis-undecaprenyl diphosphate = [GlcNAc-(1-&gt;4)-Mur2Ac(oyl-L-Ala-gamma-D-Glu-L-Lys-D-Ala-D-Ala)](n+1)-di-trans,octa-cis-undecaprenyl diphosphate + di-trans,octa-cis-undecaprenyl diphosphate + H(+)</text>
        <dbReference type="Rhea" id="RHEA:23708"/>
        <dbReference type="Rhea" id="RHEA-COMP:9602"/>
        <dbReference type="Rhea" id="RHEA-COMP:9603"/>
        <dbReference type="ChEBI" id="CHEBI:15378"/>
        <dbReference type="ChEBI" id="CHEBI:58405"/>
        <dbReference type="ChEBI" id="CHEBI:60033"/>
        <dbReference type="ChEBI" id="CHEBI:78435"/>
        <dbReference type="EC" id="2.4.99.28"/>
    </reaction>
</comment>
<evidence type="ECO:0000256" key="15">
    <source>
        <dbReference type="ARBA" id="ARBA00022960"/>
    </source>
</evidence>
<organism evidence="31 32">
    <name type="scientific">Bauldia litoralis</name>
    <dbReference type="NCBI Taxonomy" id="665467"/>
    <lineage>
        <taxon>Bacteria</taxon>
        <taxon>Pseudomonadati</taxon>
        <taxon>Pseudomonadota</taxon>
        <taxon>Alphaproteobacteria</taxon>
        <taxon>Hyphomicrobiales</taxon>
        <taxon>Kaistiaceae</taxon>
        <taxon>Bauldia</taxon>
    </lineage>
</organism>
<dbReference type="Gene3D" id="1.10.3810.10">
    <property type="entry name" value="Biosynthetic peptidoglycan transglycosylase-like"/>
    <property type="match status" value="1"/>
</dbReference>
<dbReference type="InterPro" id="IPR036950">
    <property type="entry name" value="PBP_transglycosylase"/>
</dbReference>
<evidence type="ECO:0000313" key="32">
    <source>
        <dbReference type="Proteomes" id="UP000199071"/>
    </source>
</evidence>
<dbReference type="InterPro" id="IPR001460">
    <property type="entry name" value="PCN-bd_Tpept"/>
</dbReference>
<evidence type="ECO:0000259" key="28">
    <source>
        <dbReference type="Pfam" id="PF00905"/>
    </source>
</evidence>
<evidence type="ECO:0000256" key="12">
    <source>
        <dbReference type="ARBA" id="ARBA00022679"/>
    </source>
</evidence>
<keyword evidence="10" id="KW-0645">Protease</keyword>
<evidence type="ECO:0000256" key="26">
    <source>
        <dbReference type="ARBA" id="ARBA00060592"/>
    </source>
</evidence>
<evidence type="ECO:0000259" key="30">
    <source>
        <dbReference type="Pfam" id="PF17092"/>
    </source>
</evidence>
<keyword evidence="9" id="KW-0121">Carboxypeptidase</keyword>
<evidence type="ECO:0000256" key="9">
    <source>
        <dbReference type="ARBA" id="ARBA00022645"/>
    </source>
</evidence>
<evidence type="ECO:0000256" key="20">
    <source>
        <dbReference type="ARBA" id="ARBA00023251"/>
    </source>
</evidence>
<dbReference type="SUPFAM" id="SSF56601">
    <property type="entry name" value="beta-lactamase/transpeptidase-like"/>
    <property type="match status" value="1"/>
</dbReference>
<sequence>MLLRIFGYLFGIGVALVLLVSIAVAWYISGLVDDLPDYDVLADYEPPVTTRIHASDGTLIAEFARERRLYVPIQAVPNLLKAAYISAEDKNFYTHGGIDYVGILRAIVQNVRAYGSGQRMVGASTITQQIAKNFLLTNERSLDRKIKEAILAVRIEGTYSKNKILELYLNDIFLGLGSYGVAAAALTYFDKSLDQLTLSESAYLAALPKAPNNYHPFRYTQRALERRNWVIDRMVENGYATEAEGEAAKAEDLGVVVRSRQDRVLAADYYAEDVRRQLIAMFGEDALYEGGLSVRTSLDLEVQAMARKAMIDGLLAFDTEQGWRGPITEIDVSYDWGAGLAELSPLSDVPEWRLAVVLSVSDTEAEIGLRTGLVPGTTRVGPKRDTGVIPFSEMEWAKWAVGDRKGKAIKTPADVLSVGDVVYAQVAEGSPGQYRLRQIPEVGGGLVVMDPHTGRVLAMVGGFSFAESQFNRATQAMRQPGSSFKPFVYASALDSGYTPASVILDAPIAIDPGFGQPLWRPQNYSKEFYGPSTLRTGIEKSRNVMTVRLAQDLGMPIVAEYARRFGVYDELGPYLPLSLGSGETTVMRMVAGYSVFANGGRAVRPTLIDRIQNRFGETVFRHDTRGCEGCEAAEWTGQDEPVIIDDREQVLDPMTAYQITSMLEGVVQRGTATAVYQALERPVAGKTGTTNDYRDAWFVGFSPDLAVGVYVGYDQPRSLGRTATGGRLAAPIFTEFMQMALVDAAPVPFRIPDGMTLIPINRRTGKVAPEGSPDTILEAFKPGTGPLQTTTVIGTADTIRDSSDRRLFNRQSDRPRRNGLFNRLFGR</sequence>
<comment type="subcellular location">
    <subcellularLocation>
        <location evidence="1">Cell inner membrane</location>
        <topology evidence="1">Single-pass type II membrane protein</topology>
    </subcellularLocation>
</comment>
<keyword evidence="21" id="KW-0511">Multifunctional enzyme</keyword>
<comment type="pathway">
    <text evidence="26">Glycan biosynthesis.</text>
</comment>
<evidence type="ECO:0000256" key="25">
    <source>
        <dbReference type="ARBA" id="ARBA00049902"/>
    </source>
</evidence>
<dbReference type="SUPFAM" id="SSF53955">
    <property type="entry name" value="Lysozyme-like"/>
    <property type="match status" value="1"/>
</dbReference>
<dbReference type="InterPro" id="IPR023346">
    <property type="entry name" value="Lysozyme-like_dom_sf"/>
</dbReference>
<feature type="domain" description="Penicillin-binding protein transpeptidase" evidence="28">
    <location>
        <begin position="444"/>
        <end position="738"/>
    </location>
</feature>
<dbReference type="Pfam" id="PF00905">
    <property type="entry name" value="Transpeptidase"/>
    <property type="match status" value="1"/>
</dbReference>
<feature type="domain" description="Glycosyl transferase family 51" evidence="29">
    <location>
        <begin position="57"/>
        <end position="234"/>
    </location>
</feature>
<keyword evidence="7" id="KW-1003">Cell membrane</keyword>
<evidence type="ECO:0000256" key="21">
    <source>
        <dbReference type="ARBA" id="ARBA00023268"/>
    </source>
</evidence>
<dbReference type="GO" id="GO:0008658">
    <property type="term" value="F:penicillin binding"/>
    <property type="evidence" value="ECO:0007669"/>
    <property type="project" value="InterPro"/>
</dbReference>
<dbReference type="UniPathway" id="UPA00219"/>
<name>A0A1G6E1J1_9HYPH</name>
<dbReference type="EC" id="3.4.16.4" evidence="5"/>
<keyword evidence="11" id="KW-0328">Glycosyltransferase</keyword>
<dbReference type="Pfam" id="PF17092">
    <property type="entry name" value="PCB_OB"/>
    <property type="match status" value="1"/>
</dbReference>
<keyword evidence="16" id="KW-0735">Signal-anchor</keyword>
<evidence type="ECO:0000256" key="7">
    <source>
        <dbReference type="ARBA" id="ARBA00022475"/>
    </source>
</evidence>
<evidence type="ECO:0000256" key="8">
    <source>
        <dbReference type="ARBA" id="ARBA00022519"/>
    </source>
</evidence>
<evidence type="ECO:0000256" key="16">
    <source>
        <dbReference type="ARBA" id="ARBA00022968"/>
    </source>
</evidence>
<dbReference type="Gene3D" id="3.40.710.10">
    <property type="entry name" value="DD-peptidase/beta-lactamase superfamily"/>
    <property type="match status" value="2"/>
</dbReference>
<keyword evidence="13 27" id="KW-0812">Transmembrane</keyword>
<dbReference type="PANTHER" id="PTHR32282">
    <property type="entry name" value="BINDING PROTEIN TRANSPEPTIDASE, PUTATIVE-RELATED"/>
    <property type="match status" value="1"/>
</dbReference>
<keyword evidence="22" id="KW-0961">Cell wall biogenesis/degradation</keyword>
<keyword evidence="18 27" id="KW-1133">Transmembrane helix</keyword>
<evidence type="ECO:0000313" key="31">
    <source>
        <dbReference type="EMBL" id="SDB51317.1"/>
    </source>
</evidence>
<dbReference type="AlphaFoldDB" id="A0A1G6E1J1"/>
<proteinExistence type="inferred from homology"/>
<evidence type="ECO:0000256" key="6">
    <source>
        <dbReference type="ARBA" id="ARBA00018638"/>
    </source>
</evidence>
<evidence type="ECO:0000256" key="10">
    <source>
        <dbReference type="ARBA" id="ARBA00022670"/>
    </source>
</evidence>
<evidence type="ECO:0000256" key="24">
    <source>
        <dbReference type="ARBA" id="ARBA00044770"/>
    </source>
</evidence>
<dbReference type="GO" id="GO:0030288">
    <property type="term" value="C:outer membrane-bounded periplasmic space"/>
    <property type="evidence" value="ECO:0007669"/>
    <property type="project" value="TreeGrafter"/>
</dbReference>
<keyword evidence="14" id="KW-0378">Hydrolase</keyword>
<feature type="domain" description="Penicillin-binding protein OB-like" evidence="30">
    <location>
        <begin position="323"/>
        <end position="442"/>
    </location>
</feature>
<dbReference type="InterPro" id="IPR001264">
    <property type="entry name" value="Glyco_trans_51"/>
</dbReference>
<keyword evidence="19 27" id="KW-0472">Membrane</keyword>
<comment type="similarity">
    <text evidence="3">In the C-terminal section; belongs to the transpeptidase family.</text>
</comment>
<feature type="transmembrane region" description="Helical" evidence="27">
    <location>
        <begin position="6"/>
        <end position="28"/>
    </location>
</feature>
<keyword evidence="15" id="KW-0133">Cell shape</keyword>
<evidence type="ECO:0000256" key="23">
    <source>
        <dbReference type="ARBA" id="ARBA00034000"/>
    </source>
</evidence>
<dbReference type="GO" id="GO:0006508">
    <property type="term" value="P:proteolysis"/>
    <property type="evidence" value="ECO:0007669"/>
    <property type="project" value="UniProtKB-KW"/>
</dbReference>
<evidence type="ECO:0000256" key="1">
    <source>
        <dbReference type="ARBA" id="ARBA00004249"/>
    </source>
</evidence>
<evidence type="ECO:0000256" key="5">
    <source>
        <dbReference type="ARBA" id="ARBA00012448"/>
    </source>
</evidence>
<keyword evidence="12" id="KW-0808">Transferase</keyword>
<dbReference type="STRING" id="665467.SAMN02982931_04054"/>
<evidence type="ECO:0000256" key="13">
    <source>
        <dbReference type="ARBA" id="ARBA00022692"/>
    </source>
</evidence>
<dbReference type="FunFam" id="1.10.3810.10:FF:000003">
    <property type="entry name" value="Penicillin-binding protein 1a"/>
    <property type="match status" value="1"/>
</dbReference>
<dbReference type="InterPro" id="IPR050396">
    <property type="entry name" value="Glycosyltr_51/Transpeptidase"/>
</dbReference>
<evidence type="ECO:0000256" key="27">
    <source>
        <dbReference type="SAM" id="Phobius"/>
    </source>
</evidence>
<evidence type="ECO:0000256" key="19">
    <source>
        <dbReference type="ARBA" id="ARBA00023136"/>
    </source>
</evidence>
<dbReference type="GO" id="GO:0008955">
    <property type="term" value="F:peptidoglycan glycosyltransferase activity"/>
    <property type="evidence" value="ECO:0007669"/>
    <property type="project" value="UniProtKB-EC"/>
</dbReference>
<dbReference type="GO" id="GO:0071555">
    <property type="term" value="P:cell wall organization"/>
    <property type="evidence" value="ECO:0007669"/>
    <property type="project" value="UniProtKB-KW"/>
</dbReference>
<dbReference type="GO" id="GO:0046677">
    <property type="term" value="P:response to antibiotic"/>
    <property type="evidence" value="ECO:0007669"/>
    <property type="project" value="UniProtKB-KW"/>
</dbReference>